<dbReference type="AlphaFoldDB" id="S4NHW8"/>
<proteinExistence type="predicted"/>
<dbReference type="PATRIC" id="fig|1283301.3.peg.4881"/>
<dbReference type="InterPro" id="IPR018905">
    <property type="entry name" value="A-galactase_NEW3"/>
</dbReference>
<protein>
    <recommendedName>
        <fullName evidence="2">Alpha-galactosidase NEW3 domain-containing protein</fullName>
    </recommendedName>
</protein>
<sequence length="234" mass="24135">MLLDALKPLGSPLARGSQAPVDPGRGLVVRVHEVDGRPVRARVTGPVAWTAGARADVLERPGAPLAPEETGGLEADLTGFEVATLLVTPAHAPESAVGPGIGAHEPAQPVATRYWLHNSGPAPRGNMPVAVYLSPIALTADGPVTATVRVSSELTDAPVSGTVAFEVPPGWSAEPATLPYTLGPGGFTLTDITVTPPPDPSPAGTGSPHGCPTTARRTRTWWPWTCRTGTRARL</sequence>
<evidence type="ECO:0000313" key="4">
    <source>
        <dbReference type="Proteomes" id="UP000015001"/>
    </source>
</evidence>
<evidence type="ECO:0000256" key="1">
    <source>
        <dbReference type="SAM" id="MobiDB-lite"/>
    </source>
</evidence>
<name>S4NHW8_9ACTN</name>
<dbReference type="HOGENOM" id="CLU_1184471_0_0_11"/>
<dbReference type="Pfam" id="PF10633">
    <property type="entry name" value="NPCBM_assoc"/>
    <property type="match status" value="1"/>
</dbReference>
<evidence type="ECO:0000313" key="3">
    <source>
        <dbReference type="EMBL" id="EPJ38029.1"/>
    </source>
</evidence>
<feature type="region of interest" description="Disordered" evidence="1">
    <location>
        <begin position="196"/>
        <end position="216"/>
    </location>
</feature>
<organism evidence="3 4">
    <name type="scientific">Streptomyces afghaniensis 772</name>
    <dbReference type="NCBI Taxonomy" id="1283301"/>
    <lineage>
        <taxon>Bacteria</taxon>
        <taxon>Bacillati</taxon>
        <taxon>Actinomycetota</taxon>
        <taxon>Actinomycetes</taxon>
        <taxon>Kitasatosporales</taxon>
        <taxon>Streptomycetaceae</taxon>
        <taxon>Streptomyces</taxon>
    </lineage>
</organism>
<dbReference type="Proteomes" id="UP000015001">
    <property type="component" value="Unassembled WGS sequence"/>
</dbReference>
<comment type="caution">
    <text evidence="3">The sequence shown here is derived from an EMBL/GenBank/DDBJ whole genome shotgun (WGS) entry which is preliminary data.</text>
</comment>
<dbReference type="EMBL" id="AOPY01001476">
    <property type="protein sequence ID" value="EPJ38029.1"/>
    <property type="molecule type" value="Genomic_DNA"/>
</dbReference>
<evidence type="ECO:0000259" key="2">
    <source>
        <dbReference type="Pfam" id="PF10633"/>
    </source>
</evidence>
<keyword evidence="4" id="KW-1185">Reference proteome</keyword>
<gene>
    <name evidence="3" type="ORF">STAFG_4909</name>
</gene>
<accession>S4NHW8</accession>
<feature type="domain" description="Alpha-galactosidase NEW3" evidence="2">
    <location>
        <begin position="139"/>
        <end position="199"/>
    </location>
</feature>
<reference evidence="3 4" key="1">
    <citation type="submission" date="2013-02" db="EMBL/GenBank/DDBJ databases">
        <title>Draft Genome Sequence of Streptomyces afghaniensis, Which Produces Compounds of the Julimycin B-Complex.</title>
        <authorList>
            <person name="Gruening B.A."/>
            <person name="Praeg A."/>
            <person name="Erxleben A."/>
            <person name="Guenther S."/>
            <person name="Fiedler H.-P."/>
            <person name="Goodfellow M."/>
            <person name="Mueller M."/>
        </authorList>
    </citation>
    <scope>NUCLEOTIDE SEQUENCE [LARGE SCALE GENOMIC DNA]</scope>
    <source>
        <strain evidence="3 4">772</strain>
    </source>
</reference>